<evidence type="ECO:0000259" key="5">
    <source>
        <dbReference type="PROSITE" id="PS50002"/>
    </source>
</evidence>
<dbReference type="Ensembl" id="ENSCCET00000002549.1">
    <property type="protein sequence ID" value="ENSCCEP00000001498.1"/>
    <property type="gene ID" value="ENSCCEG00000001633.1"/>
</dbReference>
<dbReference type="Pfam" id="PF00625">
    <property type="entry name" value="Guanylate_kin"/>
    <property type="match status" value="1"/>
</dbReference>
<dbReference type="SMART" id="SM00569">
    <property type="entry name" value="L27"/>
    <property type="match status" value="2"/>
</dbReference>
<reference evidence="9" key="1">
    <citation type="submission" date="2025-08" db="UniProtKB">
        <authorList>
            <consortium name="Ensembl"/>
        </authorList>
    </citation>
    <scope>IDENTIFICATION</scope>
</reference>
<gene>
    <name evidence="9" type="primary">PALS2</name>
</gene>
<keyword evidence="2 3" id="KW-0728">SH3 domain</keyword>
<dbReference type="PROSITE" id="PS51022">
    <property type="entry name" value="L27"/>
    <property type="match status" value="2"/>
</dbReference>
<dbReference type="InterPro" id="IPR036034">
    <property type="entry name" value="PDZ_sf"/>
</dbReference>
<evidence type="ECO:0000313" key="9">
    <source>
        <dbReference type="Ensembl" id="ENSCCEP00000001498.1"/>
    </source>
</evidence>
<dbReference type="PROSITE" id="PS50052">
    <property type="entry name" value="GUANYLATE_KINASE_2"/>
    <property type="match status" value="1"/>
</dbReference>
<dbReference type="CDD" id="cd11862">
    <property type="entry name" value="SH3_MPP"/>
    <property type="match status" value="1"/>
</dbReference>
<dbReference type="Gene3D" id="2.30.42.10">
    <property type="match status" value="1"/>
</dbReference>
<feature type="domain" description="L27" evidence="8">
    <location>
        <begin position="72"/>
        <end position="130"/>
    </location>
</feature>
<keyword evidence="10" id="KW-1185">Reference proteome</keyword>
<name>A0A8C0U2W8_CYACU</name>
<dbReference type="CDD" id="cd10832">
    <property type="entry name" value="PDZ_MPP6-MPP2-like"/>
    <property type="match status" value="1"/>
</dbReference>
<evidence type="ECO:0000259" key="7">
    <source>
        <dbReference type="PROSITE" id="PS50106"/>
    </source>
</evidence>
<reference evidence="9" key="2">
    <citation type="submission" date="2025-09" db="UniProtKB">
        <authorList>
            <consortium name="Ensembl"/>
        </authorList>
    </citation>
    <scope>IDENTIFICATION</scope>
</reference>
<dbReference type="InterPro" id="IPR050716">
    <property type="entry name" value="MAGUK"/>
</dbReference>
<evidence type="ECO:0000313" key="10">
    <source>
        <dbReference type="Proteomes" id="UP000694410"/>
    </source>
</evidence>
<accession>A0A8C0U2W8</accession>
<sequence>MCGVPASPVVLEYLLFVFVLSAAMQQVLDNLTDLPTSTGAEEIDLIFLKGIMENPIVRSLAKAHERLEDSKLEAVSDNNLELVNEILEDISPLVNKDENVAELVGILKEPHFQSLLEAHDIVASKCYDSPPSSPEVNNSSVNNQVVPVDAIRILGIHKRAGEPLGVTFRVENNDLVIARILHGGMIDRQGLLHVGDIIKEVNGHEVGNNPKELQELLKNISGSVTLKILPSYRDTVIPQQVFVKCHFDYNPYNDNLIPCKEAGLKFSKGEILQIVNREDPNWWQVEIVSSSNFLFLGPFCGTISSKKKKKMMYLTTRNAEFDRHEIQIYEEVAKMPPFQRKTLVLIGAQGVGRRSLKNRFIVLNPTRFGTTVPFTSRKPRDDEKDGQAYRFVSRAEMETDIKAGRYLEHGEYEGNLYGTKIDSILEVVQTGRTCILDVNPQALKILRTSEFMPYVVFIAAPELETLRAMHKAVVDAGITTKLLTDTDLKKTVDESARIQRAYNHYFDLTIVNDNLDKAFEKLQTAIERLRLEPQWVPISWVY</sequence>
<feature type="domain" description="Guanylate kinase-like" evidence="6">
    <location>
        <begin position="340"/>
        <end position="527"/>
    </location>
</feature>
<dbReference type="InterPro" id="IPR036892">
    <property type="entry name" value="L27_dom_sf"/>
</dbReference>
<proteinExistence type="inferred from homology"/>
<protein>
    <recommendedName>
        <fullName evidence="11">MAGUK p55 subfamily member 6</fullName>
    </recommendedName>
</protein>
<comment type="similarity">
    <text evidence="1">Belongs to the MAGUK family.</text>
</comment>
<dbReference type="InterPro" id="IPR036028">
    <property type="entry name" value="SH3-like_dom_sf"/>
</dbReference>
<dbReference type="Gene3D" id="2.30.30.40">
    <property type="entry name" value="SH3 Domains"/>
    <property type="match status" value="1"/>
</dbReference>
<dbReference type="PROSITE" id="PS00856">
    <property type="entry name" value="GUANYLATE_KINASE_1"/>
    <property type="match status" value="1"/>
</dbReference>
<dbReference type="SUPFAM" id="SSF101288">
    <property type="entry name" value="L27 domain"/>
    <property type="match status" value="1"/>
</dbReference>
<evidence type="ECO:0000256" key="1">
    <source>
        <dbReference type="ARBA" id="ARBA00007014"/>
    </source>
</evidence>
<dbReference type="InterPro" id="IPR008145">
    <property type="entry name" value="GK/Ca_channel_bsu"/>
</dbReference>
<dbReference type="CDD" id="cd00071">
    <property type="entry name" value="GMPK"/>
    <property type="match status" value="1"/>
</dbReference>
<dbReference type="AlphaFoldDB" id="A0A8C0U2W8"/>
<dbReference type="InterPro" id="IPR008144">
    <property type="entry name" value="Guanylate_kin-like_dom"/>
</dbReference>
<evidence type="ECO:0000256" key="4">
    <source>
        <dbReference type="SAM" id="SignalP"/>
    </source>
</evidence>
<evidence type="ECO:0008006" key="11">
    <source>
        <dbReference type="Google" id="ProtNLM"/>
    </source>
</evidence>
<dbReference type="InterPro" id="IPR020590">
    <property type="entry name" value="Guanylate_kinase_CS"/>
</dbReference>
<evidence type="ECO:0000259" key="6">
    <source>
        <dbReference type="PROSITE" id="PS50052"/>
    </source>
</evidence>
<dbReference type="Gene3D" id="1.10.287.650">
    <property type="entry name" value="L27 domain"/>
    <property type="match status" value="1"/>
</dbReference>
<keyword evidence="4" id="KW-0732">Signal</keyword>
<dbReference type="SUPFAM" id="SSF50156">
    <property type="entry name" value="PDZ domain-like"/>
    <property type="match status" value="1"/>
</dbReference>
<dbReference type="SUPFAM" id="SSF50044">
    <property type="entry name" value="SH3-domain"/>
    <property type="match status" value="1"/>
</dbReference>
<dbReference type="Gene3D" id="3.40.50.300">
    <property type="entry name" value="P-loop containing nucleotide triphosphate hydrolases"/>
    <property type="match status" value="1"/>
</dbReference>
<evidence type="ECO:0000256" key="2">
    <source>
        <dbReference type="ARBA" id="ARBA00022443"/>
    </source>
</evidence>
<feature type="chain" id="PRO_5046922024" description="MAGUK p55 subfamily member 6" evidence="4">
    <location>
        <begin position="26"/>
        <end position="542"/>
    </location>
</feature>
<dbReference type="Pfam" id="PF00595">
    <property type="entry name" value="PDZ"/>
    <property type="match status" value="1"/>
</dbReference>
<dbReference type="Proteomes" id="UP000694410">
    <property type="component" value="Unplaced"/>
</dbReference>
<dbReference type="InterPro" id="IPR001478">
    <property type="entry name" value="PDZ"/>
</dbReference>
<dbReference type="SMART" id="SM00072">
    <property type="entry name" value="GuKc"/>
    <property type="match status" value="1"/>
</dbReference>
<feature type="signal peptide" evidence="4">
    <location>
        <begin position="1"/>
        <end position="25"/>
    </location>
</feature>
<feature type="domain" description="L27" evidence="8">
    <location>
        <begin position="20"/>
        <end position="71"/>
    </location>
</feature>
<dbReference type="InterPro" id="IPR027417">
    <property type="entry name" value="P-loop_NTPase"/>
</dbReference>
<feature type="domain" description="SH3" evidence="5">
    <location>
        <begin position="238"/>
        <end position="305"/>
    </location>
</feature>
<dbReference type="InterPro" id="IPR004172">
    <property type="entry name" value="L27_dom"/>
</dbReference>
<evidence type="ECO:0000256" key="3">
    <source>
        <dbReference type="PROSITE-ProRule" id="PRU00192"/>
    </source>
</evidence>
<dbReference type="PROSITE" id="PS50002">
    <property type="entry name" value="SH3"/>
    <property type="match status" value="1"/>
</dbReference>
<dbReference type="PROSITE" id="PS50106">
    <property type="entry name" value="PDZ"/>
    <property type="match status" value="1"/>
</dbReference>
<dbReference type="InterPro" id="IPR001452">
    <property type="entry name" value="SH3_domain"/>
</dbReference>
<dbReference type="Pfam" id="PF07653">
    <property type="entry name" value="SH3_2"/>
    <property type="match status" value="1"/>
</dbReference>
<dbReference type="Pfam" id="PF02828">
    <property type="entry name" value="L27"/>
    <property type="match status" value="2"/>
</dbReference>
<evidence type="ECO:0000259" key="8">
    <source>
        <dbReference type="PROSITE" id="PS51022"/>
    </source>
</evidence>
<dbReference type="SUPFAM" id="SSF52540">
    <property type="entry name" value="P-loop containing nucleoside triphosphate hydrolases"/>
    <property type="match status" value="1"/>
</dbReference>
<dbReference type="InterPro" id="IPR014775">
    <property type="entry name" value="L27_C"/>
</dbReference>
<dbReference type="SMART" id="SM00228">
    <property type="entry name" value="PDZ"/>
    <property type="match status" value="1"/>
</dbReference>
<feature type="domain" description="PDZ" evidence="7">
    <location>
        <begin position="153"/>
        <end position="232"/>
    </location>
</feature>
<dbReference type="PANTHER" id="PTHR23122">
    <property type="entry name" value="MEMBRANE-ASSOCIATED GUANYLATE KINASE MAGUK"/>
    <property type="match status" value="1"/>
</dbReference>
<organism evidence="9 10">
    <name type="scientific">Cyanistes caeruleus</name>
    <name type="common">Eurasian blue tit</name>
    <name type="synonym">Parus caeruleus</name>
    <dbReference type="NCBI Taxonomy" id="156563"/>
    <lineage>
        <taxon>Eukaryota</taxon>
        <taxon>Metazoa</taxon>
        <taxon>Chordata</taxon>
        <taxon>Craniata</taxon>
        <taxon>Vertebrata</taxon>
        <taxon>Euteleostomi</taxon>
        <taxon>Archelosauria</taxon>
        <taxon>Archosauria</taxon>
        <taxon>Dinosauria</taxon>
        <taxon>Saurischia</taxon>
        <taxon>Theropoda</taxon>
        <taxon>Coelurosauria</taxon>
        <taxon>Aves</taxon>
        <taxon>Neognathae</taxon>
        <taxon>Neoaves</taxon>
        <taxon>Telluraves</taxon>
        <taxon>Australaves</taxon>
        <taxon>Passeriformes</taxon>
        <taxon>Paridae</taxon>
        <taxon>Cyanistes</taxon>
    </lineage>
</organism>